<protein>
    <submittedName>
        <fullName evidence="1">Uncharacterized protein</fullName>
    </submittedName>
</protein>
<dbReference type="Proteomes" id="UP000053647">
    <property type="component" value="Unassembled WGS sequence"/>
</dbReference>
<accession>A0A0C9TY83</accession>
<sequence>MSVGLTFVREPCRGARVSEEQNVAVVAQNRIWVEFVHAVLAEETGMRTGVEVAYESSQLERNAASPDPDFYQGLGLAKKAALKEGWINSKPVGV</sequence>
<dbReference type="HOGENOM" id="CLU_2386817_0_0_1"/>
<gene>
    <name evidence="1" type="ORF">PAXINDRAFT_101332</name>
</gene>
<reference evidence="2" key="2">
    <citation type="submission" date="2015-01" db="EMBL/GenBank/DDBJ databases">
        <title>Evolutionary Origins and Diversification of the Mycorrhizal Mutualists.</title>
        <authorList>
            <consortium name="DOE Joint Genome Institute"/>
            <consortium name="Mycorrhizal Genomics Consortium"/>
            <person name="Kohler A."/>
            <person name="Kuo A."/>
            <person name="Nagy L.G."/>
            <person name="Floudas D."/>
            <person name="Copeland A."/>
            <person name="Barry K.W."/>
            <person name="Cichocki N."/>
            <person name="Veneault-Fourrey C."/>
            <person name="LaButti K."/>
            <person name="Lindquist E.A."/>
            <person name="Lipzen A."/>
            <person name="Lundell T."/>
            <person name="Morin E."/>
            <person name="Murat C."/>
            <person name="Riley R."/>
            <person name="Ohm R."/>
            <person name="Sun H."/>
            <person name="Tunlid A."/>
            <person name="Henrissat B."/>
            <person name="Grigoriev I.V."/>
            <person name="Hibbett D.S."/>
            <person name="Martin F."/>
        </authorList>
    </citation>
    <scope>NUCLEOTIDE SEQUENCE [LARGE SCALE GENOMIC DNA]</scope>
    <source>
        <strain evidence="2">ATCC 200175</strain>
    </source>
</reference>
<reference evidence="1 2" key="1">
    <citation type="submission" date="2014-06" db="EMBL/GenBank/DDBJ databases">
        <authorList>
            <consortium name="DOE Joint Genome Institute"/>
            <person name="Kuo A."/>
            <person name="Kohler A."/>
            <person name="Nagy L.G."/>
            <person name="Floudas D."/>
            <person name="Copeland A."/>
            <person name="Barry K.W."/>
            <person name="Cichocki N."/>
            <person name="Veneault-Fourrey C."/>
            <person name="LaButti K."/>
            <person name="Lindquist E.A."/>
            <person name="Lipzen A."/>
            <person name="Lundell T."/>
            <person name="Morin E."/>
            <person name="Murat C."/>
            <person name="Sun H."/>
            <person name="Tunlid A."/>
            <person name="Henrissat B."/>
            <person name="Grigoriev I.V."/>
            <person name="Hibbett D.S."/>
            <person name="Martin F."/>
            <person name="Nordberg H.P."/>
            <person name="Cantor M.N."/>
            <person name="Hua S.X."/>
        </authorList>
    </citation>
    <scope>NUCLEOTIDE SEQUENCE [LARGE SCALE GENOMIC DNA]</scope>
    <source>
        <strain evidence="1 2">ATCC 200175</strain>
    </source>
</reference>
<organism evidence="1 2">
    <name type="scientific">Paxillus involutus ATCC 200175</name>
    <dbReference type="NCBI Taxonomy" id="664439"/>
    <lineage>
        <taxon>Eukaryota</taxon>
        <taxon>Fungi</taxon>
        <taxon>Dikarya</taxon>
        <taxon>Basidiomycota</taxon>
        <taxon>Agaricomycotina</taxon>
        <taxon>Agaricomycetes</taxon>
        <taxon>Agaricomycetidae</taxon>
        <taxon>Boletales</taxon>
        <taxon>Paxilineae</taxon>
        <taxon>Paxillaceae</taxon>
        <taxon>Paxillus</taxon>
    </lineage>
</organism>
<dbReference type="EMBL" id="KN819367">
    <property type="protein sequence ID" value="KIJ12221.1"/>
    <property type="molecule type" value="Genomic_DNA"/>
</dbReference>
<dbReference type="AlphaFoldDB" id="A0A0C9TY83"/>
<proteinExistence type="predicted"/>
<evidence type="ECO:0000313" key="1">
    <source>
        <dbReference type="EMBL" id="KIJ12221.1"/>
    </source>
</evidence>
<keyword evidence="2" id="KW-1185">Reference proteome</keyword>
<name>A0A0C9TY83_PAXIN</name>
<evidence type="ECO:0000313" key="2">
    <source>
        <dbReference type="Proteomes" id="UP000053647"/>
    </source>
</evidence>